<name>A0A6H0XRW6_9PEZI</name>
<dbReference type="PANTHER" id="PTHR33840">
    <property type="match status" value="1"/>
</dbReference>
<dbReference type="Pfam" id="PF09994">
    <property type="entry name" value="T6SS_Tle1-like_cat"/>
    <property type="match status" value="1"/>
</dbReference>
<proteinExistence type="predicted"/>
<evidence type="ECO:0000259" key="1">
    <source>
        <dbReference type="Pfam" id="PF09994"/>
    </source>
</evidence>
<dbReference type="EMBL" id="CP051140">
    <property type="protein sequence ID" value="QIW97374.1"/>
    <property type="molecule type" value="Genomic_DNA"/>
</dbReference>
<dbReference type="AlphaFoldDB" id="A0A6H0XRW6"/>
<gene>
    <name evidence="2" type="ORF">AMS68_002892</name>
</gene>
<dbReference type="OrthoDB" id="3057168at2759"/>
<keyword evidence="3" id="KW-1185">Reference proteome</keyword>
<protein>
    <recommendedName>
        <fullName evidence="1">T6SS Phospholipase effector Tle1-like catalytic domain-containing protein</fullName>
    </recommendedName>
</protein>
<dbReference type="InterPro" id="IPR018712">
    <property type="entry name" value="Tle1-like_cat"/>
</dbReference>
<evidence type="ECO:0000313" key="3">
    <source>
        <dbReference type="Proteomes" id="UP000503462"/>
    </source>
</evidence>
<evidence type="ECO:0000313" key="2">
    <source>
        <dbReference type="EMBL" id="QIW97374.1"/>
    </source>
</evidence>
<dbReference type="PANTHER" id="PTHR33840:SF16">
    <property type="entry name" value="DUF2235 DOMAIN-CONTAINING PROTEIN"/>
    <property type="match status" value="1"/>
</dbReference>
<accession>A0A6H0XRW6</accession>
<sequence length="476" mass="53727">MHPEKPTEYASYKRLICCADGTWLASDIGTRTVPSNVAKLARAISTEGIDEAGHIVPQIVQYQSGLGSGALPFQKTIAGSIGLGLDTDICQMYDFLANNYRDGDELFFFGFSRGAYTVRSVAGLVGDVGILPAVQMRYFPDMWNAYRQRRKGKLFKDNQWYMDHKHKLKLRDVRIKVIGVWETVGALGVPQWPAVKFLANRGFDINESHAFHNTAMPPKLDFAFQALALDEKRLTFPPSVWRNAQQEGSLPVLRQCWFPGVHADTGGQSVTESSISDHEELGYHSLAWMIDNVSGMLTFTDSAILELVHNHERALNNVNDRRNIHNGWGCGPVDNFSGIEGLVFRVFGASVRTPAQYEGRTEEYIHPLARIREQKLQHIAAWQPPSLKHFEVREPDGKGQGWRWAKDELTVLPEWIMDNRKMSVRLGENGSATFGWKKTGLSRLLCPDDVLRELDDGNKHVHRDEVNEVRKEQLTA</sequence>
<reference evidence="2 3" key="1">
    <citation type="journal article" date="2016" name="Sci. Rep.">
        <title>Peltaster fructicola genome reveals evolution from an invasive phytopathogen to an ectophytic parasite.</title>
        <authorList>
            <person name="Xu C."/>
            <person name="Chen H."/>
            <person name="Gleason M.L."/>
            <person name="Xu J.R."/>
            <person name="Liu H."/>
            <person name="Zhang R."/>
            <person name="Sun G."/>
        </authorList>
    </citation>
    <scope>NUCLEOTIDE SEQUENCE [LARGE SCALE GENOMIC DNA]</scope>
    <source>
        <strain evidence="2 3">LNHT1506</strain>
    </source>
</reference>
<organism evidence="2 3">
    <name type="scientific">Peltaster fructicola</name>
    <dbReference type="NCBI Taxonomy" id="286661"/>
    <lineage>
        <taxon>Eukaryota</taxon>
        <taxon>Fungi</taxon>
        <taxon>Dikarya</taxon>
        <taxon>Ascomycota</taxon>
        <taxon>Pezizomycotina</taxon>
        <taxon>Dothideomycetes</taxon>
        <taxon>Dothideomycetes incertae sedis</taxon>
        <taxon>Peltaster</taxon>
    </lineage>
</organism>
<feature type="domain" description="T6SS Phospholipase effector Tle1-like catalytic" evidence="1">
    <location>
        <begin position="13"/>
        <end position="291"/>
    </location>
</feature>
<dbReference type="Proteomes" id="UP000503462">
    <property type="component" value="Chromosome 2"/>
</dbReference>